<feature type="domain" description="STEEP1" evidence="1">
    <location>
        <begin position="8"/>
        <end position="162"/>
    </location>
</feature>
<reference evidence="2 3" key="1">
    <citation type="submission" date="2017-06" db="EMBL/GenBank/DDBJ databases">
        <title>Draft genome sequence of a variant of Elsinoe murrayae.</title>
        <authorList>
            <person name="Cheng Q."/>
        </authorList>
    </citation>
    <scope>NUCLEOTIDE SEQUENCE [LARGE SCALE GENOMIC DNA]</scope>
    <source>
        <strain evidence="2 3">CQ-2017a</strain>
    </source>
</reference>
<organism evidence="2 3">
    <name type="scientific">Sphaceloma murrayae</name>
    <dbReference type="NCBI Taxonomy" id="2082308"/>
    <lineage>
        <taxon>Eukaryota</taxon>
        <taxon>Fungi</taxon>
        <taxon>Dikarya</taxon>
        <taxon>Ascomycota</taxon>
        <taxon>Pezizomycotina</taxon>
        <taxon>Dothideomycetes</taxon>
        <taxon>Dothideomycetidae</taxon>
        <taxon>Myriangiales</taxon>
        <taxon>Elsinoaceae</taxon>
        <taxon>Sphaceloma</taxon>
    </lineage>
</organism>
<keyword evidence="3" id="KW-1185">Reference proteome</keyword>
<comment type="caution">
    <text evidence="2">The sequence shown here is derived from an EMBL/GenBank/DDBJ whole genome shotgun (WGS) entry which is preliminary data.</text>
</comment>
<evidence type="ECO:0000313" key="2">
    <source>
        <dbReference type="EMBL" id="PNS16310.1"/>
    </source>
</evidence>
<dbReference type="OrthoDB" id="418131at2759"/>
<sequence length="165" mass="17633">MGSPTANSSPEIHTYHCPCTSLLFATSTPLTALPKRRVDHATVLPLNTTPIPLDSLPKLHTARLRSPLDNYVFEPSNAAGAAAHGSRQADGGKQDGGTLPSAVVIGLEDGFEKRELLRCGRCEGVWGYALDWESWGGEESGNKMSGRRDDVIYVLDKAVVGSDEG</sequence>
<name>A0A2K1QN83_9PEZI</name>
<dbReference type="AlphaFoldDB" id="A0A2K1QN83"/>
<dbReference type="InParanoid" id="A0A2K1QN83"/>
<dbReference type="Pfam" id="PF25809">
    <property type="entry name" value="STEEP1"/>
    <property type="match status" value="1"/>
</dbReference>
<gene>
    <name evidence="2" type="ORF">CAC42_6417</name>
</gene>
<protein>
    <recommendedName>
        <fullName evidence="1">STEEP1 domain-containing protein</fullName>
    </recommendedName>
</protein>
<dbReference type="STRING" id="2082308.A0A2K1QN83"/>
<evidence type="ECO:0000313" key="3">
    <source>
        <dbReference type="Proteomes" id="UP000243797"/>
    </source>
</evidence>
<accession>A0A2K1QN83</accession>
<evidence type="ECO:0000259" key="1">
    <source>
        <dbReference type="Pfam" id="PF25809"/>
    </source>
</evidence>
<dbReference type="EMBL" id="NKHZ01000058">
    <property type="protein sequence ID" value="PNS16310.1"/>
    <property type="molecule type" value="Genomic_DNA"/>
</dbReference>
<dbReference type="Proteomes" id="UP000243797">
    <property type="component" value="Unassembled WGS sequence"/>
</dbReference>
<dbReference type="InterPro" id="IPR057965">
    <property type="entry name" value="STEEP1_dom"/>
</dbReference>
<proteinExistence type="predicted"/>